<accession>A0A6M3ZU84</accession>
<dbReference type="InterPro" id="IPR011051">
    <property type="entry name" value="RmlC_Cupin_sf"/>
</dbReference>
<dbReference type="CDD" id="cd10548">
    <property type="entry name" value="cupin_CDO"/>
    <property type="match status" value="1"/>
</dbReference>
<proteinExistence type="predicted"/>
<dbReference type="RefSeq" id="WP_017453380.1">
    <property type="nucleotide sequence ID" value="NZ_CP008956.1"/>
</dbReference>
<dbReference type="EMBL" id="CP008956">
    <property type="protein sequence ID" value="QJQ01082.1"/>
    <property type="molecule type" value="Genomic_DNA"/>
</dbReference>
<organism evidence="1 2">
    <name type="scientific">Herbaspirillum rubrisubalbicans Os34</name>
    <dbReference type="NCBI Taxonomy" id="1235827"/>
    <lineage>
        <taxon>Bacteria</taxon>
        <taxon>Pseudomonadati</taxon>
        <taxon>Pseudomonadota</taxon>
        <taxon>Betaproteobacteria</taxon>
        <taxon>Burkholderiales</taxon>
        <taxon>Oxalobacteraceae</taxon>
        <taxon>Herbaspirillum</taxon>
    </lineage>
</organism>
<evidence type="ECO:0000313" key="2">
    <source>
        <dbReference type="Proteomes" id="UP000501648"/>
    </source>
</evidence>
<dbReference type="AlphaFoldDB" id="A0A6M3ZU84"/>
<dbReference type="Gene3D" id="2.60.120.10">
    <property type="entry name" value="Jelly Rolls"/>
    <property type="match status" value="1"/>
</dbReference>
<evidence type="ECO:0000313" key="1">
    <source>
        <dbReference type="EMBL" id="QJQ01082.1"/>
    </source>
</evidence>
<name>A0A6M3ZU84_9BURK</name>
<sequence length="205" mass="23108">MSLSSQRATAVAATLQRIRQIESEQGITRASLQTITTVLQELAKRHELFNFEQFPPPQADSGSTSKRYYLNQEGADTDKNDIALYLNSIIPGKTTFPHNHDTWAVIVAVSGQELNRIYEREDDRSNPEQAQIRVARELVVEPGTPLSFLPDDLHSIHVQGDTPTLHFHLYGRPLDTLTGRIGIDPQSGRILNYNQNFFNRSEQPA</sequence>
<keyword evidence="1" id="KW-0560">Oxidoreductase</keyword>
<keyword evidence="1" id="KW-0223">Dioxygenase</keyword>
<gene>
    <name evidence="1" type="ORF">C798_12800</name>
</gene>
<dbReference type="InterPro" id="IPR014710">
    <property type="entry name" value="RmlC-like_jellyroll"/>
</dbReference>
<dbReference type="Proteomes" id="UP000501648">
    <property type="component" value="Chromosome"/>
</dbReference>
<protein>
    <submittedName>
        <fullName evidence="1">Cysteine dioxygenase</fullName>
    </submittedName>
</protein>
<dbReference type="GO" id="GO:0051213">
    <property type="term" value="F:dioxygenase activity"/>
    <property type="evidence" value="ECO:0007669"/>
    <property type="project" value="UniProtKB-KW"/>
</dbReference>
<dbReference type="SUPFAM" id="SSF51182">
    <property type="entry name" value="RmlC-like cupins"/>
    <property type="match status" value="1"/>
</dbReference>
<reference evidence="1 2" key="1">
    <citation type="journal article" date="2012" name="J. Bacteriol.">
        <title>Genome sequence of the pathogenic Herbaspirillum seropedicae strain Os34, isolated from rice roots.</title>
        <authorList>
            <person name="Ye W."/>
            <person name="Ye S."/>
            <person name="Liu J."/>
            <person name="Chang S."/>
            <person name="Chen M."/>
            <person name="Zhu B."/>
            <person name="Guo L."/>
            <person name="An Q."/>
        </authorList>
    </citation>
    <scope>NUCLEOTIDE SEQUENCE [LARGE SCALE GENOMIC DNA]</scope>
    <source>
        <strain evidence="1 2">Os34</strain>
    </source>
</reference>